<dbReference type="InterPro" id="IPR011659">
    <property type="entry name" value="WD40"/>
</dbReference>
<dbReference type="EMBL" id="FZPD01000001">
    <property type="protein sequence ID" value="SNS44091.1"/>
    <property type="molecule type" value="Genomic_DNA"/>
</dbReference>
<reference evidence="1 2" key="1">
    <citation type="submission" date="2017-06" db="EMBL/GenBank/DDBJ databases">
        <authorList>
            <person name="Kim H.J."/>
            <person name="Triplett B.A."/>
        </authorList>
    </citation>
    <scope>NUCLEOTIDE SEQUENCE [LARGE SCALE GENOMIC DNA]</scope>
    <source>
        <strain evidence="1 2">DSM 19307</strain>
    </source>
</reference>
<organism evidence="1 2">
    <name type="scientific">Ekhidna lutea</name>
    <dbReference type="NCBI Taxonomy" id="447679"/>
    <lineage>
        <taxon>Bacteria</taxon>
        <taxon>Pseudomonadati</taxon>
        <taxon>Bacteroidota</taxon>
        <taxon>Cytophagia</taxon>
        <taxon>Cytophagales</taxon>
        <taxon>Reichenbachiellaceae</taxon>
        <taxon>Ekhidna</taxon>
    </lineage>
</organism>
<name>A0A239EI49_EKHLU</name>
<dbReference type="Proteomes" id="UP000198393">
    <property type="component" value="Unassembled WGS sequence"/>
</dbReference>
<keyword evidence="2" id="KW-1185">Reference proteome</keyword>
<gene>
    <name evidence="1" type="ORF">SAMN05421640_0153</name>
</gene>
<dbReference type="InterPro" id="IPR011042">
    <property type="entry name" value="6-blade_b-propeller_TolB-like"/>
</dbReference>
<dbReference type="SUPFAM" id="SSF82171">
    <property type="entry name" value="DPP6 N-terminal domain-like"/>
    <property type="match status" value="1"/>
</dbReference>
<dbReference type="Gene3D" id="2.120.10.30">
    <property type="entry name" value="TolB, C-terminal domain"/>
    <property type="match status" value="1"/>
</dbReference>
<proteinExistence type="predicted"/>
<evidence type="ECO:0000313" key="2">
    <source>
        <dbReference type="Proteomes" id="UP000198393"/>
    </source>
</evidence>
<protein>
    <submittedName>
        <fullName evidence="1">WD40-like Beta Propeller Repeat</fullName>
    </submittedName>
</protein>
<sequence length="290" mass="33044">MSNRSKLFFILLAFILKAPGQEVVGNAEIFLPGIVSLETTWDEYLSFSPDGNLLTFTRSGSDLPHFDRRIYFSYKVDEKWSEPILAPFSGDFFDRGSSFSPDGNRIYFGSNRPGDRGFDYDSDIWYSSKAEDGWSEAKRMPDLINSDEFNEGHPYVAKSGSLYFVRYKRGVETDIYVSKWENEDYQQPYKLNDNINTDGPDSHCYIDPDERFLIFTPTDREGGMGAGDVYISYFEDGDWQAPVCLGKELSTELYEYSAKPGPGGRLYFTRAKFGSDGIPADIYSVEVRLD</sequence>
<dbReference type="Pfam" id="PF07676">
    <property type="entry name" value="PD40"/>
    <property type="match status" value="2"/>
</dbReference>
<evidence type="ECO:0000313" key="1">
    <source>
        <dbReference type="EMBL" id="SNS44091.1"/>
    </source>
</evidence>
<dbReference type="AlphaFoldDB" id="A0A239EI49"/>
<dbReference type="RefSeq" id="WP_179213267.1">
    <property type="nucleotide sequence ID" value="NZ_FZPD01000001.1"/>
</dbReference>
<accession>A0A239EI49</accession>